<reference evidence="2 3" key="1">
    <citation type="submission" date="2019-07" db="EMBL/GenBank/DDBJ databases">
        <title>Whole genome shotgun sequence of Cellulomonas soli NBRC 109434.</title>
        <authorList>
            <person name="Hosoyama A."/>
            <person name="Uohara A."/>
            <person name="Ohji S."/>
            <person name="Ichikawa N."/>
        </authorList>
    </citation>
    <scope>NUCLEOTIDE SEQUENCE [LARGE SCALE GENOMIC DNA]</scope>
    <source>
        <strain evidence="2 3">NBRC 109434</strain>
    </source>
</reference>
<accession>A0A512PIU9</accession>
<sequence>MSTPTESDTTSKPGHGEDHPFKVTIRSLAGHSDTVTIKPSDTIGEVRDQEVKRFISKGWLTAGEYALTLPRVSKSELDPTATFGDLEVIAGDVLVLINRKPQVDGSYPVDTVDQA</sequence>
<evidence type="ECO:0000256" key="1">
    <source>
        <dbReference type="SAM" id="MobiDB-lite"/>
    </source>
</evidence>
<evidence type="ECO:0000313" key="2">
    <source>
        <dbReference type="EMBL" id="GEP71107.1"/>
    </source>
</evidence>
<feature type="region of interest" description="Disordered" evidence="1">
    <location>
        <begin position="1"/>
        <end position="20"/>
    </location>
</feature>
<dbReference type="InterPro" id="IPR029071">
    <property type="entry name" value="Ubiquitin-like_domsf"/>
</dbReference>
<dbReference type="RefSeq" id="WP_146954874.1">
    <property type="nucleotide sequence ID" value="NZ_BAABBJ010000017.1"/>
</dbReference>
<dbReference type="Proteomes" id="UP000321798">
    <property type="component" value="Unassembled WGS sequence"/>
</dbReference>
<name>A0A512PIU9_9CELL</name>
<protein>
    <recommendedName>
        <fullName evidence="4">Ubiquitin-like domain-containing protein</fullName>
    </recommendedName>
</protein>
<evidence type="ECO:0008006" key="4">
    <source>
        <dbReference type="Google" id="ProtNLM"/>
    </source>
</evidence>
<dbReference type="OrthoDB" id="4156660at2"/>
<proteinExistence type="predicted"/>
<dbReference type="SUPFAM" id="SSF54236">
    <property type="entry name" value="Ubiquitin-like"/>
    <property type="match status" value="1"/>
</dbReference>
<keyword evidence="3" id="KW-1185">Reference proteome</keyword>
<evidence type="ECO:0000313" key="3">
    <source>
        <dbReference type="Proteomes" id="UP000321798"/>
    </source>
</evidence>
<gene>
    <name evidence="2" type="ORF">CSO01_38220</name>
</gene>
<comment type="caution">
    <text evidence="2">The sequence shown here is derived from an EMBL/GenBank/DDBJ whole genome shotgun (WGS) entry which is preliminary data.</text>
</comment>
<dbReference type="EMBL" id="BKAL01000023">
    <property type="protein sequence ID" value="GEP71107.1"/>
    <property type="molecule type" value="Genomic_DNA"/>
</dbReference>
<organism evidence="2 3">
    <name type="scientific">Cellulomonas soli</name>
    <dbReference type="NCBI Taxonomy" id="931535"/>
    <lineage>
        <taxon>Bacteria</taxon>
        <taxon>Bacillati</taxon>
        <taxon>Actinomycetota</taxon>
        <taxon>Actinomycetes</taxon>
        <taxon>Micrococcales</taxon>
        <taxon>Cellulomonadaceae</taxon>
        <taxon>Cellulomonas</taxon>
    </lineage>
</organism>
<dbReference type="AlphaFoldDB" id="A0A512PIU9"/>
<feature type="compositionally biased region" description="Polar residues" evidence="1">
    <location>
        <begin position="1"/>
        <end position="12"/>
    </location>
</feature>